<dbReference type="InterPro" id="IPR036291">
    <property type="entry name" value="NAD(P)-bd_dom_sf"/>
</dbReference>
<proteinExistence type="predicted"/>
<sequence length="198" mass="21273">MDMDLVVENKEGKVDFTAGGFNGLISFLNQSFSLLKWVFSTFLRAPKDLSNYGSWALITGATDGIGKAFADQVARRGLNLILIKVVAHDFSGSDASVTLESIKEAVKEVEVGVLINNVGVTYPKAMYLHEVEEEVVKGIIRVSLEGTTWVIRAVLAGMINGKRGAVVNVGSGASVVVPSHPLYTIYAATKAFACPFLF</sequence>
<dbReference type="Gene3D" id="3.40.50.720">
    <property type="entry name" value="NAD(P)-binding Rossmann-like Domain"/>
    <property type="match status" value="1"/>
</dbReference>
<dbReference type="InterPro" id="IPR002347">
    <property type="entry name" value="SDR_fam"/>
</dbReference>
<dbReference type="SUPFAM" id="SSF51735">
    <property type="entry name" value="NAD(P)-binding Rossmann-fold domains"/>
    <property type="match status" value="1"/>
</dbReference>
<dbReference type="PRINTS" id="PR00081">
    <property type="entry name" value="GDHRDH"/>
</dbReference>
<dbReference type="Pfam" id="PF00106">
    <property type="entry name" value="adh_short"/>
    <property type="match status" value="1"/>
</dbReference>
<keyword evidence="3" id="KW-1185">Reference proteome</keyword>
<reference evidence="2" key="1">
    <citation type="submission" date="2019-09" db="EMBL/GenBank/DDBJ databases">
        <title>Draft genome information of white flower Hibiscus syriacus.</title>
        <authorList>
            <person name="Kim Y.-M."/>
        </authorList>
    </citation>
    <scope>NUCLEOTIDE SEQUENCE [LARGE SCALE GENOMIC DNA]</scope>
    <source>
        <strain evidence="2">YM2019G1</strain>
    </source>
</reference>
<dbReference type="InterPro" id="IPR051019">
    <property type="entry name" value="VLCFA-Steroid_DH"/>
</dbReference>
<dbReference type="PANTHER" id="PTHR43899">
    <property type="entry name" value="RH59310P"/>
    <property type="match status" value="1"/>
</dbReference>
<dbReference type="AlphaFoldDB" id="A0A6A2Z8Y1"/>
<evidence type="ECO:0000313" key="3">
    <source>
        <dbReference type="Proteomes" id="UP000436088"/>
    </source>
</evidence>
<gene>
    <name evidence="2" type="ORF">F3Y22_tig00110988pilonHSYRG00439</name>
</gene>
<protein>
    <submittedName>
        <fullName evidence="2">Steroid dehydrogenase</fullName>
    </submittedName>
</protein>
<name>A0A6A2Z8Y1_HIBSY</name>
<dbReference type="GO" id="GO:0005783">
    <property type="term" value="C:endoplasmic reticulum"/>
    <property type="evidence" value="ECO:0007669"/>
    <property type="project" value="TreeGrafter"/>
</dbReference>
<evidence type="ECO:0000256" key="1">
    <source>
        <dbReference type="ARBA" id="ARBA00023002"/>
    </source>
</evidence>
<dbReference type="GO" id="GO:0045703">
    <property type="term" value="F:ketoreductase activity"/>
    <property type="evidence" value="ECO:0007669"/>
    <property type="project" value="TreeGrafter"/>
</dbReference>
<comment type="caution">
    <text evidence="2">The sequence shown here is derived from an EMBL/GenBank/DDBJ whole genome shotgun (WGS) entry which is preliminary data.</text>
</comment>
<dbReference type="PANTHER" id="PTHR43899:SF26">
    <property type="entry name" value="ENOYL-(ACYL CARRIER) REDUCTASE"/>
    <property type="match status" value="1"/>
</dbReference>
<organism evidence="2 3">
    <name type="scientific">Hibiscus syriacus</name>
    <name type="common">Rose of Sharon</name>
    <dbReference type="NCBI Taxonomy" id="106335"/>
    <lineage>
        <taxon>Eukaryota</taxon>
        <taxon>Viridiplantae</taxon>
        <taxon>Streptophyta</taxon>
        <taxon>Embryophyta</taxon>
        <taxon>Tracheophyta</taxon>
        <taxon>Spermatophyta</taxon>
        <taxon>Magnoliopsida</taxon>
        <taxon>eudicotyledons</taxon>
        <taxon>Gunneridae</taxon>
        <taxon>Pentapetalae</taxon>
        <taxon>rosids</taxon>
        <taxon>malvids</taxon>
        <taxon>Malvales</taxon>
        <taxon>Malvaceae</taxon>
        <taxon>Malvoideae</taxon>
        <taxon>Hibiscus</taxon>
    </lineage>
</organism>
<dbReference type="EMBL" id="VEPZ02001191">
    <property type="protein sequence ID" value="KAE8688348.1"/>
    <property type="molecule type" value="Genomic_DNA"/>
</dbReference>
<evidence type="ECO:0000313" key="2">
    <source>
        <dbReference type="EMBL" id="KAE8688348.1"/>
    </source>
</evidence>
<keyword evidence="1" id="KW-0560">Oxidoreductase</keyword>
<dbReference type="Proteomes" id="UP000436088">
    <property type="component" value="Unassembled WGS sequence"/>
</dbReference>
<accession>A0A6A2Z8Y1</accession>